<dbReference type="EMBL" id="MG995739">
    <property type="protein sequence ID" value="AWK77910.1"/>
    <property type="molecule type" value="Genomic_RNA"/>
</dbReference>
<sequence length="185" mass="20757">MDQIPAPPVFVNISSADDVNTNFSKLNYFFINLLGFISTRIGSILDLIRGDVNRLQIDLEQLRFEVNQLRSEPVRSGSVDIERIVTFKPKEGEVKTRFTFIGDCSYRFGTDRAIPGEFDLLLVYSGIKVGNILEANFTICRNNRKSIVTKGFKFQNTAGVTLSVLLTVLTELLPGVTFLTLEDLN</sequence>
<name>A0A2U8JQE3_9VIRU</name>
<accession>A0A2U8JQE3</accession>
<organism evidence="1">
    <name type="scientific">Perth betaflexivirus 1</name>
    <dbReference type="NCBI Taxonomy" id="2201306"/>
    <lineage>
        <taxon>Viruses</taxon>
        <taxon>Riboviria</taxon>
        <taxon>Orthornavirae</taxon>
        <taxon>Kitrinoviricota</taxon>
        <taxon>Alsuviricetes</taxon>
        <taxon>Tymovirales</taxon>
        <taxon>Betaflexiviridae</taxon>
    </lineage>
</organism>
<evidence type="ECO:0000313" key="1">
    <source>
        <dbReference type="EMBL" id="AWK77910.1"/>
    </source>
</evidence>
<protein>
    <submittedName>
        <fullName evidence="1">Uncharacterized protein</fullName>
    </submittedName>
</protein>
<reference evidence="1" key="2">
    <citation type="submission" date="2018-02" db="EMBL/GenBank/DDBJ databases">
        <authorList>
            <person name="Anderson D."/>
            <person name="Durr P."/>
        </authorList>
    </citation>
    <scope>NUCLEOTIDE SEQUENCE</scope>
    <source>
        <strain evidence="1">WA1-10</strain>
    </source>
</reference>
<proteinExistence type="predicted"/>
<reference evidence="1" key="1">
    <citation type="journal article" date="2018" name="J. Gen. Virol.">
        <title>Metagenomic analysis of Varroa-free Australian honey bees (Apis mellifera) shows a diverse Picornavirales virome.</title>
        <authorList>
            <person name="Roberts J.M."/>
            <person name="Anderson D.L."/>
            <person name="Durr P.A."/>
        </authorList>
    </citation>
    <scope>NUCLEOTIDE SEQUENCE</scope>
    <source>
        <strain evidence="1">WA1-10</strain>
    </source>
</reference>